<evidence type="ECO:0008006" key="3">
    <source>
        <dbReference type="Google" id="ProtNLM"/>
    </source>
</evidence>
<evidence type="ECO:0000313" key="2">
    <source>
        <dbReference type="Proteomes" id="UP001595526"/>
    </source>
</evidence>
<accession>A0ABV7JD29</accession>
<reference evidence="2" key="1">
    <citation type="journal article" date="2019" name="Int. J. Syst. Evol. Microbiol.">
        <title>The Global Catalogue of Microorganisms (GCM) 10K type strain sequencing project: providing services to taxonomists for standard genome sequencing and annotation.</title>
        <authorList>
            <consortium name="The Broad Institute Genomics Platform"/>
            <consortium name="The Broad Institute Genome Sequencing Center for Infectious Disease"/>
            <person name="Wu L."/>
            <person name="Ma J."/>
        </authorList>
    </citation>
    <scope>NUCLEOTIDE SEQUENCE [LARGE SCALE GENOMIC DNA]</scope>
    <source>
        <strain evidence="2">KCTC 52416</strain>
    </source>
</reference>
<comment type="caution">
    <text evidence="1">The sequence shown here is derived from an EMBL/GenBank/DDBJ whole genome shotgun (WGS) entry which is preliminary data.</text>
</comment>
<dbReference type="PROSITE" id="PS51257">
    <property type="entry name" value="PROKAR_LIPOPROTEIN"/>
    <property type="match status" value="1"/>
</dbReference>
<keyword evidence="2" id="KW-1185">Reference proteome</keyword>
<dbReference type="Proteomes" id="UP001595526">
    <property type="component" value="Unassembled WGS sequence"/>
</dbReference>
<evidence type="ECO:0000313" key="1">
    <source>
        <dbReference type="EMBL" id="MFC3196023.1"/>
    </source>
</evidence>
<name>A0ABV7JD29_9SPHI</name>
<organism evidence="1 2">
    <name type="scientific">Parapedobacter deserti</name>
    <dbReference type="NCBI Taxonomy" id="1912957"/>
    <lineage>
        <taxon>Bacteria</taxon>
        <taxon>Pseudomonadati</taxon>
        <taxon>Bacteroidota</taxon>
        <taxon>Sphingobacteriia</taxon>
        <taxon>Sphingobacteriales</taxon>
        <taxon>Sphingobacteriaceae</taxon>
        <taxon>Parapedobacter</taxon>
    </lineage>
</organism>
<dbReference type="RefSeq" id="WP_379018326.1">
    <property type="nucleotide sequence ID" value="NZ_JBHRTA010000003.1"/>
</dbReference>
<protein>
    <recommendedName>
        <fullName evidence="3">DUF4595 domain-containing protein</fullName>
    </recommendedName>
</protein>
<sequence length="255" mass="28367">MKNQFVLGLMFAALIAGCKKDKTDNSAAGATRYLQRFVVTEDGQSVTYSLTYDDKNRLVTYHSQEDSYHCKVTYGDNDNPSTFEIESEGTKQNFEITYNSAGEPVRATSKLINPETPEEVLETEITYEVSNGKVTKLNFADEAGYEAVYELTYGGNNLTKVTYLTGDGELVLTWKYGTKKSPFSAARFKYLVIPDLFSVFSSENEIIESTIVLAGLGTVTQNEEYQYDAGGYPTSSTIKDEDGSVIQTAVYHYKP</sequence>
<gene>
    <name evidence="1" type="ORF">ACFOET_00220</name>
</gene>
<dbReference type="EMBL" id="JBHRTA010000003">
    <property type="protein sequence ID" value="MFC3196023.1"/>
    <property type="molecule type" value="Genomic_DNA"/>
</dbReference>
<proteinExistence type="predicted"/>